<dbReference type="OrthoDB" id="979182at2759"/>
<name>A0A9D3ZQ52_9ROSI</name>
<dbReference type="AlphaFoldDB" id="A0A9D3ZQ52"/>
<evidence type="ECO:0000313" key="2">
    <source>
        <dbReference type="Proteomes" id="UP000828251"/>
    </source>
</evidence>
<comment type="caution">
    <text evidence="1">The sequence shown here is derived from an EMBL/GenBank/DDBJ whole genome shotgun (WGS) entry which is preliminary data.</text>
</comment>
<dbReference type="Proteomes" id="UP000828251">
    <property type="component" value="Unassembled WGS sequence"/>
</dbReference>
<evidence type="ECO:0000313" key="1">
    <source>
        <dbReference type="EMBL" id="KAH1056288.1"/>
    </source>
</evidence>
<accession>A0A9D3ZQ52</accession>
<sequence>MKSEKDMSRCMAGQDNVVESGFVLTEARNVLIAIATINELFIKLQAFEYHLDLNTQQIVESRKRKRDSYKQEMDLTLSL</sequence>
<organism evidence="1 2">
    <name type="scientific">Gossypium stocksii</name>
    <dbReference type="NCBI Taxonomy" id="47602"/>
    <lineage>
        <taxon>Eukaryota</taxon>
        <taxon>Viridiplantae</taxon>
        <taxon>Streptophyta</taxon>
        <taxon>Embryophyta</taxon>
        <taxon>Tracheophyta</taxon>
        <taxon>Spermatophyta</taxon>
        <taxon>Magnoliopsida</taxon>
        <taxon>eudicotyledons</taxon>
        <taxon>Gunneridae</taxon>
        <taxon>Pentapetalae</taxon>
        <taxon>rosids</taxon>
        <taxon>malvids</taxon>
        <taxon>Malvales</taxon>
        <taxon>Malvaceae</taxon>
        <taxon>Malvoideae</taxon>
        <taxon>Gossypium</taxon>
    </lineage>
</organism>
<keyword evidence="2" id="KW-1185">Reference proteome</keyword>
<reference evidence="1 2" key="1">
    <citation type="journal article" date="2021" name="Plant Biotechnol. J.">
        <title>Multi-omics assisted identification of the key and species-specific regulatory components of drought-tolerant mechanisms in Gossypium stocksii.</title>
        <authorList>
            <person name="Yu D."/>
            <person name="Ke L."/>
            <person name="Zhang D."/>
            <person name="Wu Y."/>
            <person name="Sun Y."/>
            <person name="Mei J."/>
            <person name="Sun J."/>
            <person name="Sun Y."/>
        </authorList>
    </citation>
    <scope>NUCLEOTIDE SEQUENCE [LARGE SCALE GENOMIC DNA]</scope>
    <source>
        <strain evidence="2">cv. E1</strain>
        <tissue evidence="1">Leaf</tissue>
    </source>
</reference>
<dbReference type="EMBL" id="JAIQCV010000010">
    <property type="protein sequence ID" value="KAH1056288.1"/>
    <property type="molecule type" value="Genomic_DNA"/>
</dbReference>
<proteinExistence type="predicted"/>
<gene>
    <name evidence="1" type="ORF">J1N35_034353</name>
</gene>
<protein>
    <submittedName>
        <fullName evidence="1">Uncharacterized protein</fullName>
    </submittedName>
</protein>